<protein>
    <submittedName>
        <fullName evidence="1">Uncharacterized protein</fullName>
    </submittedName>
</protein>
<dbReference type="AlphaFoldDB" id="A0A0R3QT77"/>
<evidence type="ECO:0000313" key="1">
    <source>
        <dbReference type="WBParaSite" id="BTMF_0001092901-mRNA-1"/>
    </source>
</evidence>
<name>A0A0R3QT77_9BILA</name>
<sequence length="32" mass="3552">LYLNASNAFYGCIEDRCNASSSLPAILWPYKA</sequence>
<dbReference type="WBParaSite" id="BTMF_0001092901-mRNA-1">
    <property type="protein sequence ID" value="BTMF_0001092901-mRNA-1"/>
    <property type="gene ID" value="BTMF_0001092901"/>
</dbReference>
<reference evidence="1" key="1">
    <citation type="submission" date="2017-02" db="UniProtKB">
        <authorList>
            <consortium name="WormBaseParasite"/>
        </authorList>
    </citation>
    <scope>IDENTIFICATION</scope>
</reference>
<proteinExistence type="predicted"/>
<organism evidence="1">
    <name type="scientific">Brugia timori</name>
    <dbReference type="NCBI Taxonomy" id="42155"/>
    <lineage>
        <taxon>Eukaryota</taxon>
        <taxon>Metazoa</taxon>
        <taxon>Ecdysozoa</taxon>
        <taxon>Nematoda</taxon>
        <taxon>Chromadorea</taxon>
        <taxon>Rhabditida</taxon>
        <taxon>Spirurina</taxon>
        <taxon>Spiruromorpha</taxon>
        <taxon>Filarioidea</taxon>
        <taxon>Onchocercidae</taxon>
        <taxon>Brugia</taxon>
    </lineage>
</organism>
<accession>A0A0R3QT77</accession>